<evidence type="ECO:0000313" key="6">
    <source>
        <dbReference type="Proteomes" id="UP000439983"/>
    </source>
</evidence>
<dbReference type="EMBL" id="WITC01000095">
    <property type="protein sequence ID" value="MQX17388.1"/>
    <property type="molecule type" value="Genomic_DNA"/>
</dbReference>
<dbReference type="PIRSF" id="PIRSF000103">
    <property type="entry name" value="HIBADH"/>
    <property type="match status" value="1"/>
</dbReference>
<keyword evidence="6" id="KW-1185">Reference proteome</keyword>
<evidence type="ECO:0000256" key="2">
    <source>
        <dbReference type="SAM" id="SignalP"/>
    </source>
</evidence>
<keyword evidence="2" id="KW-0732">Signal</keyword>
<feature type="chain" id="PRO_5026847017" evidence="2">
    <location>
        <begin position="18"/>
        <end position="288"/>
    </location>
</feature>
<organism evidence="5 6">
    <name type="scientific">Sinorhizobium terangae</name>
    <dbReference type="NCBI Taxonomy" id="110322"/>
    <lineage>
        <taxon>Bacteria</taxon>
        <taxon>Pseudomonadati</taxon>
        <taxon>Pseudomonadota</taxon>
        <taxon>Alphaproteobacteria</taxon>
        <taxon>Hyphomicrobiales</taxon>
        <taxon>Rhizobiaceae</taxon>
        <taxon>Sinorhizobium/Ensifer group</taxon>
        <taxon>Sinorhizobium</taxon>
    </lineage>
</organism>
<dbReference type="Proteomes" id="UP000439983">
    <property type="component" value="Unassembled WGS sequence"/>
</dbReference>
<dbReference type="RefSeq" id="WP_153441263.1">
    <property type="nucleotide sequence ID" value="NZ_JACIGA010000004.1"/>
</dbReference>
<evidence type="ECO:0000313" key="5">
    <source>
        <dbReference type="EMBL" id="MQX17388.1"/>
    </source>
</evidence>
<name>A0A6N7LJK5_SINTE</name>
<dbReference type="GO" id="GO:0140673">
    <property type="term" value="P:transcription elongation-coupled chromatin remodeling"/>
    <property type="evidence" value="ECO:0007669"/>
    <property type="project" value="TreeGrafter"/>
</dbReference>
<proteinExistence type="predicted"/>
<dbReference type="InterPro" id="IPR006115">
    <property type="entry name" value="6PGDH_NADP-bd"/>
</dbReference>
<keyword evidence="1" id="KW-0560">Oxidoreductase</keyword>
<dbReference type="InterPro" id="IPR036291">
    <property type="entry name" value="NAD(P)-bd_dom_sf"/>
</dbReference>
<dbReference type="InterPro" id="IPR015815">
    <property type="entry name" value="HIBADH-related"/>
</dbReference>
<evidence type="ECO:0000259" key="4">
    <source>
        <dbReference type="Pfam" id="PF21761"/>
    </source>
</evidence>
<dbReference type="Pfam" id="PF03446">
    <property type="entry name" value="NAD_binding_2"/>
    <property type="match status" value="1"/>
</dbReference>
<dbReference type="InterPro" id="IPR013328">
    <property type="entry name" value="6PGD_dom2"/>
</dbReference>
<evidence type="ECO:0000256" key="1">
    <source>
        <dbReference type="ARBA" id="ARBA00023002"/>
    </source>
</evidence>
<sequence>MSRISVLGLGAMGTALAATLVRKGHSVTVWNRTQSRAKPLVSAGAMIAATPAEAVAASELTILCVVDYAAAGAVLAEAQDALRGRDLVNLTNGTPREAKDLADWAETKGAAYLDGGIMAIPPMIGDRGALILYSGSNALFERHKPSLDALAESRHLGEDPSLAALYDLALLSGMYGLFSGFLHAGALVASSGGKVTDFLPLLLPWITAMSGTLPDLANKVDSGLHDRSVVSNLAMQRVALENIARASREQGIAPDFIEPMLRLATRRIAEGHGSDDISGVIETIRRQT</sequence>
<dbReference type="InterPro" id="IPR048666">
    <property type="entry name" value="RedAm-like_C"/>
</dbReference>
<accession>A0A6N7LJK5</accession>
<dbReference type="GO" id="GO:0016491">
    <property type="term" value="F:oxidoreductase activity"/>
    <property type="evidence" value="ECO:0007669"/>
    <property type="project" value="UniProtKB-KW"/>
</dbReference>
<reference evidence="5 6" key="1">
    <citation type="journal article" date="2013" name="Genome Biol.">
        <title>Comparative genomics of the core and accessory genomes of 48 Sinorhizobium strains comprising five genospecies.</title>
        <authorList>
            <person name="Sugawara M."/>
            <person name="Epstein B."/>
            <person name="Badgley B.D."/>
            <person name="Unno T."/>
            <person name="Xu L."/>
            <person name="Reese J."/>
            <person name="Gyaneshwar P."/>
            <person name="Denny R."/>
            <person name="Mudge J."/>
            <person name="Bharti A.K."/>
            <person name="Farmer A.D."/>
            <person name="May G.D."/>
            <person name="Woodward J.E."/>
            <person name="Medigue C."/>
            <person name="Vallenet D."/>
            <person name="Lajus A."/>
            <person name="Rouy Z."/>
            <person name="Martinez-Vaz B."/>
            <person name="Tiffin P."/>
            <person name="Young N.D."/>
            <person name="Sadowsky M.J."/>
        </authorList>
    </citation>
    <scope>NUCLEOTIDE SEQUENCE [LARGE SCALE GENOMIC DNA]</scope>
    <source>
        <strain evidence="5 6">USDA4894</strain>
    </source>
</reference>
<dbReference type="SUPFAM" id="SSF51735">
    <property type="entry name" value="NAD(P)-binding Rossmann-fold domains"/>
    <property type="match status" value="1"/>
</dbReference>
<dbReference type="GO" id="GO:0050661">
    <property type="term" value="F:NADP binding"/>
    <property type="evidence" value="ECO:0007669"/>
    <property type="project" value="InterPro"/>
</dbReference>
<comment type="caution">
    <text evidence="5">The sequence shown here is derived from an EMBL/GenBank/DDBJ whole genome shotgun (WGS) entry which is preliminary data.</text>
</comment>
<dbReference type="OrthoDB" id="9812907at2"/>
<dbReference type="GO" id="GO:0000785">
    <property type="term" value="C:chromatin"/>
    <property type="evidence" value="ECO:0007669"/>
    <property type="project" value="TreeGrafter"/>
</dbReference>
<feature type="domain" description="6-phosphogluconate dehydrogenase NADP-binding" evidence="3">
    <location>
        <begin position="3"/>
        <end position="152"/>
    </location>
</feature>
<dbReference type="AlphaFoldDB" id="A0A6N7LJK5"/>
<dbReference type="Gene3D" id="3.40.50.720">
    <property type="entry name" value="NAD(P)-binding Rossmann-like Domain"/>
    <property type="match status" value="1"/>
</dbReference>
<dbReference type="PANTHER" id="PTHR43580:SF2">
    <property type="entry name" value="CYTOKINE-LIKE NUCLEAR FACTOR N-PAC"/>
    <property type="match status" value="1"/>
</dbReference>
<gene>
    <name evidence="5" type="ORF">GHK62_22305</name>
</gene>
<dbReference type="Pfam" id="PF21761">
    <property type="entry name" value="RedAm-like_C"/>
    <property type="match status" value="1"/>
</dbReference>
<feature type="domain" description="NADPH-dependent reductive aminase-like C-terminal" evidence="4">
    <location>
        <begin position="159"/>
        <end position="286"/>
    </location>
</feature>
<dbReference type="Gene3D" id="1.10.1040.10">
    <property type="entry name" value="N-(1-d-carboxylethyl)-l-norvaline Dehydrogenase, domain 2"/>
    <property type="match status" value="1"/>
</dbReference>
<dbReference type="GO" id="GO:0003677">
    <property type="term" value="F:DNA binding"/>
    <property type="evidence" value="ECO:0007669"/>
    <property type="project" value="TreeGrafter"/>
</dbReference>
<dbReference type="GO" id="GO:0031491">
    <property type="term" value="F:nucleosome binding"/>
    <property type="evidence" value="ECO:0007669"/>
    <property type="project" value="TreeGrafter"/>
</dbReference>
<evidence type="ECO:0000259" key="3">
    <source>
        <dbReference type="Pfam" id="PF03446"/>
    </source>
</evidence>
<feature type="signal peptide" evidence="2">
    <location>
        <begin position="1"/>
        <end position="17"/>
    </location>
</feature>
<dbReference type="PANTHER" id="PTHR43580">
    <property type="entry name" value="OXIDOREDUCTASE GLYR1-RELATED"/>
    <property type="match status" value="1"/>
</dbReference>
<protein>
    <submittedName>
        <fullName evidence="5">NAD(P)-dependent oxidoreductase</fullName>
    </submittedName>
</protein>
<dbReference type="InterPro" id="IPR051265">
    <property type="entry name" value="HIBADH-related_NP60_sf"/>
</dbReference>